<gene>
    <name evidence="2" type="ORF">A1O7_03771</name>
</gene>
<dbReference type="OrthoDB" id="4109395at2759"/>
<feature type="region of interest" description="Disordered" evidence="1">
    <location>
        <begin position="240"/>
        <end position="259"/>
    </location>
</feature>
<dbReference type="GeneID" id="19178363"/>
<sequence>MLNETRRLIHPLHSAVQNFPVTAAGVTATCMEELRKKVKETVNYMEYQRGPHKVQYSEFDLTPLPTFTYAHARGCVHSDEPRVVLKSKADVRRMDDFERARLAMIDELLEFGVDHDLNAHPDGESTASVRDGRSTSSVDEDEVFAGTDKGSPPSKFLSSAVSTTSNSKEAAEEEEERWMARARENEARSWLRDMKKRLEECLATSSLAKGIYFKRCNRQWVSALGGVLPPHSQEVGARAETKTKTDAAPPLRQCHDKDDGDVKSALSTTFTALTLNTTTNTAYTSDLTTSTTTSTNATSVSRGTTPSVVVDRNAKSPTSYALHTDSDIYRDINTIFASYAFAVTDPEILLDLAEDIASQTGVENSLSLPLPSFVADLWRRHNPACSPPFEYRTSMLMAREELVRIGQVSVNDLALTSWGYNRLVRKQAKAHEEEMKAKANGGVGVSGDGAQAA</sequence>
<keyword evidence="3" id="KW-1185">Reference proteome</keyword>
<dbReference type="EMBL" id="AMGW01000003">
    <property type="protein sequence ID" value="EXJ59625.1"/>
    <property type="molecule type" value="Genomic_DNA"/>
</dbReference>
<feature type="region of interest" description="Disordered" evidence="1">
    <location>
        <begin position="434"/>
        <end position="453"/>
    </location>
</feature>
<evidence type="ECO:0000313" key="2">
    <source>
        <dbReference type="EMBL" id="EXJ59625.1"/>
    </source>
</evidence>
<feature type="compositionally biased region" description="Polar residues" evidence="1">
    <location>
        <begin position="156"/>
        <end position="168"/>
    </location>
</feature>
<dbReference type="RefSeq" id="XP_007755978.1">
    <property type="nucleotide sequence ID" value="XM_007757788.1"/>
</dbReference>
<evidence type="ECO:0000313" key="3">
    <source>
        <dbReference type="Proteomes" id="UP000019473"/>
    </source>
</evidence>
<reference evidence="2 3" key="1">
    <citation type="submission" date="2013-03" db="EMBL/GenBank/DDBJ databases">
        <title>The Genome Sequence of Cladophialophora yegresii CBS 114405.</title>
        <authorList>
            <consortium name="The Broad Institute Genomics Platform"/>
            <person name="Cuomo C."/>
            <person name="de Hoog S."/>
            <person name="Gorbushina A."/>
            <person name="Walker B."/>
            <person name="Young S.K."/>
            <person name="Zeng Q."/>
            <person name="Gargeya S."/>
            <person name="Fitzgerald M."/>
            <person name="Haas B."/>
            <person name="Abouelleil A."/>
            <person name="Allen A.W."/>
            <person name="Alvarado L."/>
            <person name="Arachchi H.M."/>
            <person name="Berlin A.M."/>
            <person name="Chapman S.B."/>
            <person name="Gainer-Dewar J."/>
            <person name="Goldberg J."/>
            <person name="Griggs A."/>
            <person name="Gujja S."/>
            <person name="Hansen M."/>
            <person name="Howarth C."/>
            <person name="Imamovic A."/>
            <person name="Ireland A."/>
            <person name="Larimer J."/>
            <person name="McCowan C."/>
            <person name="Murphy C."/>
            <person name="Pearson M."/>
            <person name="Poon T.W."/>
            <person name="Priest M."/>
            <person name="Roberts A."/>
            <person name="Saif S."/>
            <person name="Shea T."/>
            <person name="Sisk P."/>
            <person name="Sykes S."/>
            <person name="Wortman J."/>
            <person name="Nusbaum C."/>
            <person name="Birren B."/>
        </authorList>
    </citation>
    <scope>NUCLEOTIDE SEQUENCE [LARGE SCALE GENOMIC DNA]</scope>
    <source>
        <strain evidence="2 3">CBS 114405</strain>
    </source>
</reference>
<evidence type="ECO:0000256" key="1">
    <source>
        <dbReference type="SAM" id="MobiDB-lite"/>
    </source>
</evidence>
<dbReference type="Proteomes" id="UP000019473">
    <property type="component" value="Unassembled WGS sequence"/>
</dbReference>
<dbReference type="AlphaFoldDB" id="W9W3P5"/>
<feature type="region of interest" description="Disordered" evidence="1">
    <location>
        <begin position="116"/>
        <end position="175"/>
    </location>
</feature>
<comment type="caution">
    <text evidence="2">The sequence shown here is derived from an EMBL/GenBank/DDBJ whole genome shotgun (WGS) entry which is preliminary data.</text>
</comment>
<organism evidence="2 3">
    <name type="scientific">Cladophialophora yegresii CBS 114405</name>
    <dbReference type="NCBI Taxonomy" id="1182544"/>
    <lineage>
        <taxon>Eukaryota</taxon>
        <taxon>Fungi</taxon>
        <taxon>Dikarya</taxon>
        <taxon>Ascomycota</taxon>
        <taxon>Pezizomycotina</taxon>
        <taxon>Eurotiomycetes</taxon>
        <taxon>Chaetothyriomycetidae</taxon>
        <taxon>Chaetothyriales</taxon>
        <taxon>Herpotrichiellaceae</taxon>
        <taxon>Cladophialophora</taxon>
    </lineage>
</organism>
<proteinExistence type="predicted"/>
<name>W9W3P5_9EURO</name>
<dbReference type="HOGENOM" id="CLU_560237_0_0_1"/>
<accession>W9W3P5</accession>
<dbReference type="VEuPathDB" id="FungiDB:A1O7_03771"/>
<protein>
    <submittedName>
        <fullName evidence="2">Uncharacterized protein</fullName>
    </submittedName>
</protein>